<name>A0A9P9FGA6_9HYPO</name>
<organism evidence="3 4">
    <name type="scientific">Dactylonectria estremocensis</name>
    <dbReference type="NCBI Taxonomy" id="1079267"/>
    <lineage>
        <taxon>Eukaryota</taxon>
        <taxon>Fungi</taxon>
        <taxon>Dikarya</taxon>
        <taxon>Ascomycota</taxon>
        <taxon>Pezizomycotina</taxon>
        <taxon>Sordariomycetes</taxon>
        <taxon>Hypocreomycetidae</taxon>
        <taxon>Hypocreales</taxon>
        <taxon>Nectriaceae</taxon>
        <taxon>Dactylonectria</taxon>
    </lineage>
</organism>
<dbReference type="SUPFAM" id="SSF48452">
    <property type="entry name" value="TPR-like"/>
    <property type="match status" value="1"/>
</dbReference>
<dbReference type="Pfam" id="PF06041">
    <property type="entry name" value="DUF924"/>
    <property type="match status" value="1"/>
</dbReference>
<dbReference type="OrthoDB" id="414698at2759"/>
<protein>
    <recommendedName>
        <fullName evidence="5">DUF924-domain-containing protein</fullName>
    </recommendedName>
</protein>
<feature type="region of interest" description="Disordered" evidence="1">
    <location>
        <begin position="41"/>
        <end position="64"/>
    </location>
</feature>
<sequence length="349" mass="38810">MRTSVKGASFLGGMTRRSACWFTVLLALSWTPALNGEPDNRGAVSQLATTAGSMPSSSRPSPQIFKSHPPRFGSISSEAAPGFDKWASQAQGKNLSVLEQHLTPALLKDIRGFWYEPFETEDDYILPQSKHAMRWYMGGKELDDICVQRFGPALEAIRNSGATTGEDVLSIVQPRGPLDWLSIILLLDQISRNSYRGAESKLVYGFFDPIAQDIALAAIEQGIPDQDVEIRWRFAYRNWFYMPLMHSESMAHHEAAVDEFGLLAKDVEHLSSGSSAPDANELEKRARFVVQGNVEAAKGVAENGMLYEKKHKDIIAQFGRYPHRNKPLGREPTVEETEYLENGGETFTG</sequence>
<feature type="compositionally biased region" description="Polar residues" evidence="1">
    <location>
        <begin position="46"/>
        <end position="61"/>
    </location>
</feature>
<dbReference type="Gene3D" id="1.25.40.10">
    <property type="entry name" value="Tetratricopeptide repeat domain"/>
    <property type="match status" value="1"/>
</dbReference>
<dbReference type="InterPro" id="IPR011990">
    <property type="entry name" value="TPR-like_helical_dom_sf"/>
</dbReference>
<evidence type="ECO:0000256" key="1">
    <source>
        <dbReference type="SAM" id="MobiDB-lite"/>
    </source>
</evidence>
<evidence type="ECO:0000256" key="2">
    <source>
        <dbReference type="SAM" id="SignalP"/>
    </source>
</evidence>
<dbReference type="Proteomes" id="UP000717696">
    <property type="component" value="Unassembled WGS sequence"/>
</dbReference>
<proteinExistence type="predicted"/>
<feature type="chain" id="PRO_5040381271" description="DUF924-domain-containing protein" evidence="2">
    <location>
        <begin position="37"/>
        <end position="349"/>
    </location>
</feature>
<evidence type="ECO:0000313" key="3">
    <source>
        <dbReference type="EMBL" id="KAH7162240.1"/>
    </source>
</evidence>
<dbReference type="InterPro" id="IPR010323">
    <property type="entry name" value="DUF924"/>
</dbReference>
<comment type="caution">
    <text evidence="3">The sequence shown here is derived from an EMBL/GenBank/DDBJ whole genome shotgun (WGS) entry which is preliminary data.</text>
</comment>
<keyword evidence="4" id="KW-1185">Reference proteome</keyword>
<accession>A0A9P9FGA6</accession>
<evidence type="ECO:0000313" key="4">
    <source>
        <dbReference type="Proteomes" id="UP000717696"/>
    </source>
</evidence>
<reference evidence="3" key="1">
    <citation type="journal article" date="2021" name="Nat. Commun.">
        <title>Genetic determinants of endophytism in the Arabidopsis root mycobiome.</title>
        <authorList>
            <person name="Mesny F."/>
            <person name="Miyauchi S."/>
            <person name="Thiergart T."/>
            <person name="Pickel B."/>
            <person name="Atanasova L."/>
            <person name="Karlsson M."/>
            <person name="Huettel B."/>
            <person name="Barry K.W."/>
            <person name="Haridas S."/>
            <person name="Chen C."/>
            <person name="Bauer D."/>
            <person name="Andreopoulos W."/>
            <person name="Pangilinan J."/>
            <person name="LaButti K."/>
            <person name="Riley R."/>
            <person name="Lipzen A."/>
            <person name="Clum A."/>
            <person name="Drula E."/>
            <person name="Henrissat B."/>
            <person name="Kohler A."/>
            <person name="Grigoriev I.V."/>
            <person name="Martin F.M."/>
            <person name="Hacquard S."/>
        </authorList>
    </citation>
    <scope>NUCLEOTIDE SEQUENCE</scope>
    <source>
        <strain evidence="3">MPI-CAGE-AT-0021</strain>
    </source>
</reference>
<feature type="signal peptide" evidence="2">
    <location>
        <begin position="1"/>
        <end position="36"/>
    </location>
</feature>
<evidence type="ECO:0008006" key="5">
    <source>
        <dbReference type="Google" id="ProtNLM"/>
    </source>
</evidence>
<dbReference type="AlphaFoldDB" id="A0A9P9FGA6"/>
<gene>
    <name evidence="3" type="ORF">B0J13DRAFT_614904</name>
</gene>
<keyword evidence="2" id="KW-0732">Signal</keyword>
<dbReference type="Gene3D" id="1.20.58.320">
    <property type="entry name" value="TPR-like"/>
    <property type="match status" value="1"/>
</dbReference>
<dbReference type="EMBL" id="JAGMUU010000001">
    <property type="protein sequence ID" value="KAH7162240.1"/>
    <property type="molecule type" value="Genomic_DNA"/>
</dbReference>